<accession>A0A562BF68</accession>
<keyword evidence="4" id="KW-1185">Reference proteome</keyword>
<dbReference type="AlphaFoldDB" id="A0A562BF68"/>
<dbReference type="PANTHER" id="PTHR47505:SF1">
    <property type="entry name" value="DNA UTILIZATION PROTEIN YHGH"/>
    <property type="match status" value="1"/>
</dbReference>
<dbReference type="EMBL" id="VLJN01000023">
    <property type="protein sequence ID" value="TWG83814.1"/>
    <property type="molecule type" value="Genomic_DNA"/>
</dbReference>
<reference evidence="3 4" key="1">
    <citation type="submission" date="2019-07" db="EMBL/GenBank/DDBJ databases">
        <title>Genome sequencing of lignin-degrading bacterial isolates.</title>
        <authorList>
            <person name="Gladden J."/>
        </authorList>
    </citation>
    <scope>NUCLEOTIDE SEQUENCE [LARGE SCALE GENOMIC DNA]</scope>
    <source>
        <strain evidence="3 4">J11</strain>
    </source>
</reference>
<dbReference type="PANTHER" id="PTHR47505">
    <property type="entry name" value="DNA UTILIZATION PROTEIN YHGH"/>
    <property type="match status" value="1"/>
</dbReference>
<dbReference type="CDD" id="cd06223">
    <property type="entry name" value="PRTases_typeI"/>
    <property type="match status" value="1"/>
</dbReference>
<comment type="similarity">
    <text evidence="1">Belongs to the ComF/GntX family.</text>
</comment>
<dbReference type="Proteomes" id="UP000318141">
    <property type="component" value="Unassembled WGS sequence"/>
</dbReference>
<evidence type="ECO:0000313" key="4">
    <source>
        <dbReference type="Proteomes" id="UP000318141"/>
    </source>
</evidence>
<sequence length="188" mass="20118">MPCAICQLLPPPYDAAVTLADYRPPRDALVLALKFRGTLALASWLGRQLADAVGAHWRVQGLACAQPLPLIAPIPLGPRRLAQRGFNQSWEIARAMAARLAWSADPTLLARRHDTSAQSGLPLVDRHANIAGAFVVPRADRVARRHIVLVDDVMTTGATLAEASATLKRHGAARVTVAVVLRTPAPGE</sequence>
<comment type="caution">
    <text evidence="3">The sequence shown here is derived from an EMBL/GenBank/DDBJ whole genome shotgun (WGS) entry which is preliminary data.</text>
</comment>
<dbReference type="InterPro" id="IPR029057">
    <property type="entry name" value="PRTase-like"/>
</dbReference>
<dbReference type="Pfam" id="PF00156">
    <property type="entry name" value="Pribosyltran"/>
    <property type="match status" value="1"/>
</dbReference>
<evidence type="ECO:0000259" key="2">
    <source>
        <dbReference type="Pfam" id="PF00156"/>
    </source>
</evidence>
<feature type="domain" description="Phosphoribosyltransferase" evidence="2">
    <location>
        <begin position="127"/>
        <end position="185"/>
    </location>
</feature>
<dbReference type="InterPro" id="IPR051910">
    <property type="entry name" value="ComF/GntX_DNA_util-trans"/>
</dbReference>
<proteinExistence type="inferred from homology"/>
<evidence type="ECO:0000256" key="1">
    <source>
        <dbReference type="ARBA" id="ARBA00008007"/>
    </source>
</evidence>
<gene>
    <name evidence="3" type="ORF">L602_000300000290</name>
</gene>
<protein>
    <submittedName>
        <fullName evidence="3">ComF family protein</fullName>
    </submittedName>
</protein>
<name>A0A562BF68_9BURK</name>
<dbReference type="Gene3D" id="3.40.50.2020">
    <property type="match status" value="1"/>
</dbReference>
<evidence type="ECO:0000313" key="3">
    <source>
        <dbReference type="EMBL" id="TWG83814.1"/>
    </source>
</evidence>
<dbReference type="SUPFAM" id="SSF53271">
    <property type="entry name" value="PRTase-like"/>
    <property type="match status" value="1"/>
</dbReference>
<dbReference type="InterPro" id="IPR000836">
    <property type="entry name" value="PRTase_dom"/>
</dbReference>
<organism evidence="3 4">
    <name type="scientific">Cupriavidus gilardii J11</name>
    <dbReference type="NCBI Taxonomy" id="936133"/>
    <lineage>
        <taxon>Bacteria</taxon>
        <taxon>Pseudomonadati</taxon>
        <taxon>Pseudomonadota</taxon>
        <taxon>Betaproteobacteria</taxon>
        <taxon>Burkholderiales</taxon>
        <taxon>Burkholderiaceae</taxon>
        <taxon>Cupriavidus</taxon>
    </lineage>
</organism>